<dbReference type="Pfam" id="PF00271">
    <property type="entry name" value="Helicase_C"/>
    <property type="match status" value="1"/>
</dbReference>
<feature type="domain" description="Helicase C-terminal" evidence="9">
    <location>
        <begin position="137"/>
        <end position="310"/>
    </location>
</feature>
<evidence type="ECO:0000256" key="5">
    <source>
        <dbReference type="ARBA" id="ARBA00034617"/>
    </source>
</evidence>
<reference evidence="10 11" key="1">
    <citation type="submission" date="2022-05" db="EMBL/GenBank/DDBJ databases">
        <authorList>
            <consortium name="Genoscope - CEA"/>
            <person name="William W."/>
        </authorList>
    </citation>
    <scope>NUCLEOTIDE SEQUENCE [LARGE SCALE GENOMIC DNA]</scope>
</reference>
<dbReference type="EMBL" id="CALNXK010000001">
    <property type="protein sequence ID" value="CAH3032213.1"/>
    <property type="molecule type" value="Genomic_DNA"/>
</dbReference>
<evidence type="ECO:0000256" key="6">
    <source>
        <dbReference type="ARBA" id="ARBA00034808"/>
    </source>
</evidence>
<gene>
    <name evidence="10" type="ORF">PLOB_00000045</name>
</gene>
<evidence type="ECO:0000256" key="4">
    <source>
        <dbReference type="ARBA" id="ARBA00023242"/>
    </source>
</evidence>
<keyword evidence="3" id="KW-0413">Isomerase</keyword>
<evidence type="ECO:0000256" key="2">
    <source>
        <dbReference type="ARBA" id="ARBA00023125"/>
    </source>
</evidence>
<organism evidence="10 11">
    <name type="scientific">Porites lobata</name>
    <dbReference type="NCBI Taxonomy" id="104759"/>
    <lineage>
        <taxon>Eukaryota</taxon>
        <taxon>Metazoa</taxon>
        <taxon>Cnidaria</taxon>
        <taxon>Anthozoa</taxon>
        <taxon>Hexacorallia</taxon>
        <taxon>Scleractinia</taxon>
        <taxon>Fungiina</taxon>
        <taxon>Poritidae</taxon>
        <taxon>Porites</taxon>
    </lineage>
</organism>
<feature type="region of interest" description="Disordered" evidence="8">
    <location>
        <begin position="293"/>
        <end position="322"/>
    </location>
</feature>
<evidence type="ECO:0000256" key="3">
    <source>
        <dbReference type="ARBA" id="ARBA00023235"/>
    </source>
</evidence>
<dbReference type="PANTHER" id="PTHR13710:SF153">
    <property type="entry name" value="RECQ-LIKE DNA HELICASE BLM"/>
    <property type="match status" value="1"/>
</dbReference>
<dbReference type="Gene3D" id="3.40.50.300">
    <property type="entry name" value="P-loop containing nucleotide triphosphate hydrolases"/>
    <property type="match status" value="1"/>
</dbReference>
<evidence type="ECO:0000256" key="8">
    <source>
        <dbReference type="SAM" id="MobiDB-lite"/>
    </source>
</evidence>
<dbReference type="Proteomes" id="UP001159405">
    <property type="component" value="Unassembled WGS sequence"/>
</dbReference>
<keyword evidence="4" id="KW-0539">Nucleus</keyword>
<evidence type="ECO:0000313" key="11">
    <source>
        <dbReference type="Proteomes" id="UP001159405"/>
    </source>
</evidence>
<accession>A0ABN8MQ67</accession>
<dbReference type="PANTHER" id="PTHR13710">
    <property type="entry name" value="DNA HELICASE RECQ FAMILY MEMBER"/>
    <property type="match status" value="1"/>
</dbReference>
<evidence type="ECO:0000256" key="7">
    <source>
        <dbReference type="ARBA" id="ARBA00044542"/>
    </source>
</evidence>
<dbReference type="InterPro" id="IPR027417">
    <property type="entry name" value="P-loop_NTPase"/>
</dbReference>
<dbReference type="EC" id="5.6.2.4" evidence="6"/>
<sequence>MEAPLPVDKLTRIKEALGQWTIRKSATLQELPPLIGTLQFASNTLSYETVKLYLVAVQDLHRELSFPLMLNDMHRLREVLTGITAIKGGVSLFRALRASRSAGGRLFVSPNRENLRISVIKTKKSDAFENLHWMVKMIRENGLECPKTLLFCNTMKDIVANYLLFKLGKDEYYPHDSKKMTDYVIGICHSMTWQQYKERVVSSMKGSGKKRVIIATSALSMGVNFPDVRYVVHWGPARNLLEHHQQAGRAGRDGSRSDIVVIYHGQQLSHCEEDVKSFVWSDDCLPKMASATNLQERPVPSSIPRDRSLQSTSGEYKRRGNSDTVKVPLHERVQQFPDENIVSFIFPNMVKVVCFSHTLDNVGNHFEIPTPERVW</sequence>
<dbReference type="SUPFAM" id="SSF52540">
    <property type="entry name" value="P-loop containing nucleoside triphosphate hydrolases"/>
    <property type="match status" value="1"/>
</dbReference>
<evidence type="ECO:0000259" key="9">
    <source>
        <dbReference type="PROSITE" id="PS51194"/>
    </source>
</evidence>
<dbReference type="SMART" id="SM00490">
    <property type="entry name" value="HELICc"/>
    <property type="match status" value="1"/>
</dbReference>
<name>A0ABN8MQ67_9CNID</name>
<evidence type="ECO:0000313" key="10">
    <source>
        <dbReference type="EMBL" id="CAH3032213.1"/>
    </source>
</evidence>
<comment type="caution">
    <text evidence="10">The sequence shown here is derived from an EMBL/GenBank/DDBJ whole genome shotgun (WGS) entry which is preliminary data.</text>
</comment>
<dbReference type="InterPro" id="IPR001650">
    <property type="entry name" value="Helicase_C-like"/>
</dbReference>
<evidence type="ECO:0000256" key="1">
    <source>
        <dbReference type="ARBA" id="ARBA00005446"/>
    </source>
</evidence>
<comment type="similarity">
    <text evidence="1">Belongs to the helicase family. RecQ subfamily.</text>
</comment>
<proteinExistence type="inferred from homology"/>
<keyword evidence="11" id="KW-1185">Reference proteome</keyword>
<dbReference type="PROSITE" id="PS51194">
    <property type="entry name" value="HELICASE_CTER"/>
    <property type="match status" value="1"/>
</dbReference>
<protein>
    <recommendedName>
        <fullName evidence="6">DNA 3'-5' helicase</fullName>
        <ecNumber evidence="6">5.6.2.4</ecNumber>
    </recommendedName>
    <alternativeName>
        <fullName evidence="7">DNA 3'-5' helicase BLM</fullName>
    </alternativeName>
</protein>
<comment type="catalytic activity">
    <reaction evidence="5">
        <text>Couples ATP hydrolysis with the unwinding of duplex DNA by translocating in the 3'-5' direction.</text>
        <dbReference type="EC" id="5.6.2.4"/>
    </reaction>
</comment>
<keyword evidence="2" id="KW-0238">DNA-binding</keyword>